<evidence type="ECO:0000313" key="5">
    <source>
        <dbReference type="Proteomes" id="UP001465153"/>
    </source>
</evidence>
<accession>A0ABQ0AAF6</accession>
<dbReference type="PRINTS" id="PR00081">
    <property type="entry name" value="GDHRDH"/>
</dbReference>
<dbReference type="EMBL" id="BAABWN010000007">
    <property type="protein sequence ID" value="GAA6168635.1"/>
    <property type="molecule type" value="Genomic_DNA"/>
</dbReference>
<dbReference type="InterPro" id="IPR036291">
    <property type="entry name" value="NAD(P)-bd_dom_sf"/>
</dbReference>
<dbReference type="RefSeq" id="WP_353303362.1">
    <property type="nucleotide sequence ID" value="NZ_BAABWN010000007.1"/>
</dbReference>
<dbReference type="Pfam" id="PF00106">
    <property type="entry name" value="adh_short"/>
    <property type="match status" value="1"/>
</dbReference>
<name>A0ABQ0AAF6_9GAMM</name>
<keyword evidence="2" id="KW-0560">Oxidoreductase</keyword>
<evidence type="ECO:0000256" key="2">
    <source>
        <dbReference type="ARBA" id="ARBA00023002"/>
    </source>
</evidence>
<reference evidence="4 5" key="1">
    <citation type="submission" date="2024-04" db="EMBL/GenBank/DDBJ databases">
        <title>Draft genome sequence of Sessilibacter corallicola NBRC 116591.</title>
        <authorList>
            <person name="Miyakawa T."/>
            <person name="Kusuya Y."/>
            <person name="Miura T."/>
        </authorList>
    </citation>
    <scope>NUCLEOTIDE SEQUENCE [LARGE SCALE GENOMIC DNA]</scope>
    <source>
        <strain evidence="4 5">KU-00831-HH</strain>
    </source>
</reference>
<evidence type="ECO:0000256" key="1">
    <source>
        <dbReference type="ARBA" id="ARBA00006484"/>
    </source>
</evidence>
<evidence type="ECO:0000313" key="4">
    <source>
        <dbReference type="EMBL" id="GAA6168635.1"/>
    </source>
</evidence>
<dbReference type="PROSITE" id="PS00061">
    <property type="entry name" value="ADH_SHORT"/>
    <property type="match status" value="1"/>
</dbReference>
<comment type="similarity">
    <text evidence="1 3">Belongs to the short-chain dehydrogenases/reductases (SDR) family.</text>
</comment>
<dbReference type="SUPFAM" id="SSF51735">
    <property type="entry name" value="NAD(P)-binding Rossmann-fold domains"/>
    <property type="match status" value="1"/>
</dbReference>
<evidence type="ECO:0000256" key="3">
    <source>
        <dbReference type="RuleBase" id="RU000363"/>
    </source>
</evidence>
<dbReference type="PRINTS" id="PR00080">
    <property type="entry name" value="SDRFAMILY"/>
</dbReference>
<sequence>MSKTILITGATDGIGLETAKILLDKGHHVILSGRNEKKMAAVVNELSAKGSLDSVIADLSSLKAVNQLAVNVAKRYSKIDVLINNAGILESKTPLNEHGHDVRFVVNTLAPYLLTKKLMPNFESDSRIINLSSAAQASINLSALAGNNVVLESMDAYAQSKLAITMWTVFLAEKYANGPEFVAVNPGSLLGSKMVKEKFGISGNDILVGANILVEAALSEKFAHASGKYFDNDLGDFGNPHTDVNNPKKVGDVIAIIEDCIRDYEA</sequence>
<organism evidence="4 5">
    <name type="scientific">Sessilibacter corallicola</name>
    <dbReference type="NCBI Taxonomy" id="2904075"/>
    <lineage>
        <taxon>Bacteria</taxon>
        <taxon>Pseudomonadati</taxon>
        <taxon>Pseudomonadota</taxon>
        <taxon>Gammaproteobacteria</taxon>
        <taxon>Cellvibrionales</taxon>
        <taxon>Cellvibrionaceae</taxon>
        <taxon>Sessilibacter</taxon>
    </lineage>
</organism>
<dbReference type="Gene3D" id="3.40.50.720">
    <property type="entry name" value="NAD(P)-binding Rossmann-like Domain"/>
    <property type="match status" value="1"/>
</dbReference>
<dbReference type="InterPro" id="IPR002347">
    <property type="entry name" value="SDR_fam"/>
</dbReference>
<dbReference type="Proteomes" id="UP001465153">
    <property type="component" value="Unassembled WGS sequence"/>
</dbReference>
<keyword evidence="5" id="KW-1185">Reference proteome</keyword>
<protein>
    <submittedName>
        <fullName evidence="4">SDR family NAD(P)-dependent oxidoreductase</fullName>
    </submittedName>
</protein>
<comment type="caution">
    <text evidence="4">The sequence shown here is derived from an EMBL/GenBank/DDBJ whole genome shotgun (WGS) entry which is preliminary data.</text>
</comment>
<dbReference type="PANTHER" id="PTHR24320:SF148">
    <property type="entry name" value="NAD(P)-BINDING ROSSMANN-FOLD SUPERFAMILY PROTEIN"/>
    <property type="match status" value="1"/>
</dbReference>
<gene>
    <name evidence="4" type="ORF">NBRC116591_24460</name>
</gene>
<proteinExistence type="inferred from homology"/>
<dbReference type="PANTHER" id="PTHR24320">
    <property type="entry name" value="RETINOL DEHYDROGENASE"/>
    <property type="match status" value="1"/>
</dbReference>
<dbReference type="InterPro" id="IPR020904">
    <property type="entry name" value="Sc_DH/Rdtase_CS"/>
</dbReference>